<dbReference type="InterPro" id="IPR012845">
    <property type="entry name" value="RNA_pol_sigma_FliA_WhiG"/>
</dbReference>
<keyword evidence="1" id="KW-0805">Transcription regulation</keyword>
<feature type="domain" description="RNA polymerase sigma-70 region 3" evidence="5">
    <location>
        <begin position="112"/>
        <end position="185"/>
    </location>
</feature>
<evidence type="ECO:0000313" key="9">
    <source>
        <dbReference type="Proteomes" id="UP001165306"/>
    </source>
</evidence>
<evidence type="ECO:0000259" key="6">
    <source>
        <dbReference type="Pfam" id="PF04542"/>
    </source>
</evidence>
<dbReference type="SUPFAM" id="SSF88659">
    <property type="entry name" value="Sigma3 and sigma4 domains of RNA polymerase sigma factors"/>
    <property type="match status" value="2"/>
</dbReference>
<dbReference type="AlphaFoldDB" id="A0AA42BB40"/>
<evidence type="ECO:0000256" key="4">
    <source>
        <dbReference type="ARBA" id="ARBA00023163"/>
    </source>
</evidence>
<dbReference type="NCBIfam" id="TIGR02479">
    <property type="entry name" value="FliA_WhiG"/>
    <property type="match status" value="1"/>
</dbReference>
<accession>A0AA42BB40</accession>
<dbReference type="NCBIfam" id="TIGR02937">
    <property type="entry name" value="sigma70-ECF"/>
    <property type="match status" value="1"/>
</dbReference>
<dbReference type="RefSeq" id="WP_284057104.1">
    <property type="nucleotide sequence ID" value="NZ_JAMSLR010000005.1"/>
</dbReference>
<dbReference type="InterPro" id="IPR000943">
    <property type="entry name" value="RNA_pol_sigma70"/>
</dbReference>
<dbReference type="InterPro" id="IPR014284">
    <property type="entry name" value="RNA_pol_sigma-70_dom"/>
</dbReference>
<gene>
    <name evidence="8" type="ORF">NET02_09220</name>
</gene>
<dbReference type="Gene3D" id="1.20.140.160">
    <property type="match status" value="1"/>
</dbReference>
<dbReference type="GO" id="GO:0003677">
    <property type="term" value="F:DNA binding"/>
    <property type="evidence" value="ECO:0007669"/>
    <property type="project" value="UniProtKB-KW"/>
</dbReference>
<evidence type="ECO:0000313" key="8">
    <source>
        <dbReference type="EMBL" id="MCM8749325.1"/>
    </source>
</evidence>
<keyword evidence="9" id="KW-1185">Reference proteome</keyword>
<keyword evidence="4" id="KW-0804">Transcription</keyword>
<dbReference type="Pfam" id="PF04545">
    <property type="entry name" value="Sigma70_r4"/>
    <property type="match status" value="1"/>
</dbReference>
<sequence>MTAMPSTNLDQPARLWQRYTMSHDTTTREQLIQQYAPLVKYVVDRLRISLPPSLERDDLIGYGTIGLIEAIDRFDPSRGVKFESYAALRIRGAILDALRSLDIVPRGARHRARQIEQATRELFAASGRMPSEAEIAEYLGLSVQELHQAIQDVACLFLPLNNADDSHELTLEEQLADHDAPDPDDLAVQTDLADRLAAALEQLSGRDRLILSLYYYEELTMREISEILGISESRISQILTRVRLQLRTLLQERGVHSSDLTL</sequence>
<dbReference type="SUPFAM" id="SSF88946">
    <property type="entry name" value="Sigma2 domain of RNA polymerase sigma factors"/>
    <property type="match status" value="1"/>
</dbReference>
<dbReference type="InterPro" id="IPR007627">
    <property type="entry name" value="RNA_pol_sigma70_r2"/>
</dbReference>
<dbReference type="PANTHER" id="PTHR30385:SF7">
    <property type="entry name" value="RNA POLYMERASE SIGMA FACTOR FLIA"/>
    <property type="match status" value="1"/>
</dbReference>
<evidence type="ECO:0000259" key="5">
    <source>
        <dbReference type="Pfam" id="PF04539"/>
    </source>
</evidence>
<dbReference type="Pfam" id="PF04542">
    <property type="entry name" value="Sigma70_r2"/>
    <property type="match status" value="1"/>
</dbReference>
<feature type="domain" description="RNA polymerase sigma-70 region 2" evidence="6">
    <location>
        <begin position="31"/>
        <end position="100"/>
    </location>
</feature>
<evidence type="ECO:0000256" key="1">
    <source>
        <dbReference type="ARBA" id="ARBA00023015"/>
    </source>
</evidence>
<dbReference type="EMBL" id="JAMSLR010000005">
    <property type="protein sequence ID" value="MCM8749325.1"/>
    <property type="molecule type" value="Genomic_DNA"/>
</dbReference>
<dbReference type="NCBIfam" id="NF005413">
    <property type="entry name" value="PRK06986.1"/>
    <property type="match status" value="1"/>
</dbReference>
<dbReference type="CDD" id="cd06171">
    <property type="entry name" value="Sigma70_r4"/>
    <property type="match status" value="1"/>
</dbReference>
<protein>
    <submittedName>
        <fullName evidence="8">FliA/WhiG family RNA polymerase sigma factor</fullName>
    </submittedName>
</protein>
<dbReference type="InterPro" id="IPR013324">
    <property type="entry name" value="RNA_pol_sigma_r3/r4-like"/>
</dbReference>
<dbReference type="Pfam" id="PF04539">
    <property type="entry name" value="Sigma70_r3"/>
    <property type="match status" value="1"/>
</dbReference>
<dbReference type="GO" id="GO:0006352">
    <property type="term" value="P:DNA-templated transcription initiation"/>
    <property type="evidence" value="ECO:0007669"/>
    <property type="project" value="InterPro"/>
</dbReference>
<comment type="caution">
    <text evidence="8">The sequence shown here is derived from an EMBL/GenBank/DDBJ whole genome shotgun (WGS) entry which is preliminary data.</text>
</comment>
<dbReference type="GO" id="GO:0016987">
    <property type="term" value="F:sigma factor activity"/>
    <property type="evidence" value="ECO:0007669"/>
    <property type="project" value="UniProtKB-KW"/>
</dbReference>
<evidence type="ECO:0000259" key="7">
    <source>
        <dbReference type="Pfam" id="PF04545"/>
    </source>
</evidence>
<evidence type="ECO:0000256" key="2">
    <source>
        <dbReference type="ARBA" id="ARBA00023082"/>
    </source>
</evidence>
<dbReference type="InterPro" id="IPR007630">
    <property type="entry name" value="RNA_pol_sigma70_r4"/>
</dbReference>
<dbReference type="InterPro" id="IPR007624">
    <property type="entry name" value="RNA_pol_sigma70_r3"/>
</dbReference>
<dbReference type="Gene3D" id="1.10.1740.10">
    <property type="match status" value="1"/>
</dbReference>
<dbReference type="PANTHER" id="PTHR30385">
    <property type="entry name" value="SIGMA FACTOR F FLAGELLAR"/>
    <property type="match status" value="1"/>
</dbReference>
<keyword evidence="2" id="KW-0731">Sigma factor</keyword>
<feature type="domain" description="RNA polymerase sigma-70 region 4" evidence="7">
    <location>
        <begin position="199"/>
        <end position="247"/>
    </location>
</feature>
<dbReference type="PRINTS" id="PR00046">
    <property type="entry name" value="SIGMA70FCT"/>
</dbReference>
<dbReference type="InterPro" id="IPR013325">
    <property type="entry name" value="RNA_pol_sigma_r2"/>
</dbReference>
<reference evidence="8" key="1">
    <citation type="submission" date="2022-06" db="EMBL/GenBank/DDBJ databases">
        <title>CFH 74404 Thermomicrobiaceae sp.</title>
        <authorList>
            <person name="Ming H."/>
            <person name="Li W.-J."/>
            <person name="Zhao Z."/>
        </authorList>
    </citation>
    <scope>NUCLEOTIDE SEQUENCE</scope>
    <source>
        <strain evidence="8">CFH 74404</strain>
    </source>
</reference>
<dbReference type="PIRSF" id="PIRSF000770">
    <property type="entry name" value="RNA_pol_sigma-SigE/K"/>
    <property type="match status" value="1"/>
</dbReference>
<proteinExistence type="predicted"/>
<dbReference type="GO" id="GO:0003899">
    <property type="term" value="F:DNA-directed RNA polymerase activity"/>
    <property type="evidence" value="ECO:0007669"/>
    <property type="project" value="InterPro"/>
</dbReference>
<organism evidence="8 9">
    <name type="scientific">Thermalbibacter longus</name>
    <dbReference type="NCBI Taxonomy" id="2951981"/>
    <lineage>
        <taxon>Bacteria</taxon>
        <taxon>Pseudomonadati</taxon>
        <taxon>Thermomicrobiota</taxon>
        <taxon>Thermomicrobia</taxon>
        <taxon>Thermomicrobiales</taxon>
        <taxon>Thermomicrobiaceae</taxon>
        <taxon>Thermalbibacter</taxon>
    </lineage>
</organism>
<dbReference type="Proteomes" id="UP001165306">
    <property type="component" value="Unassembled WGS sequence"/>
</dbReference>
<keyword evidence="3" id="KW-0238">DNA-binding</keyword>
<name>A0AA42BB40_9BACT</name>
<evidence type="ECO:0000256" key="3">
    <source>
        <dbReference type="ARBA" id="ARBA00023125"/>
    </source>
</evidence>